<dbReference type="EMBL" id="JACSDZ010000004">
    <property type="protein sequence ID" value="KAF7406394.1"/>
    <property type="molecule type" value="Genomic_DNA"/>
</dbReference>
<proteinExistence type="predicted"/>
<accession>A0A834KKD0</accession>
<evidence type="ECO:0000313" key="2">
    <source>
        <dbReference type="EMBL" id="KAF7406394.1"/>
    </source>
</evidence>
<feature type="compositionally biased region" description="Basic and acidic residues" evidence="1">
    <location>
        <begin position="60"/>
        <end position="75"/>
    </location>
</feature>
<sequence>MDSKREKESKDLELVEERILKDEIRRRLNYWLYYDFVLRDESSSCSHDCARGGNEEWPVKRVARGGEGRGEEEGRGGGGGEGGGGGGGWKRSIKAPLPSAFTIIIVLPPSSTSSSSPTYLEDTD</sequence>
<name>A0A834KKD0_VESGE</name>
<keyword evidence="3" id="KW-1185">Reference proteome</keyword>
<feature type="region of interest" description="Disordered" evidence="1">
    <location>
        <begin position="60"/>
        <end position="93"/>
    </location>
</feature>
<feature type="compositionally biased region" description="Gly residues" evidence="1">
    <location>
        <begin position="76"/>
        <end position="89"/>
    </location>
</feature>
<evidence type="ECO:0000313" key="3">
    <source>
        <dbReference type="Proteomes" id="UP000617340"/>
    </source>
</evidence>
<reference evidence="2" key="1">
    <citation type="journal article" date="2020" name="G3 (Bethesda)">
        <title>High-Quality Assemblies for Three Invasive Social Wasps from the &lt;i&gt;Vespula&lt;/i&gt; Genus.</title>
        <authorList>
            <person name="Harrop T.W.R."/>
            <person name="Guhlin J."/>
            <person name="McLaughlin G.M."/>
            <person name="Permina E."/>
            <person name="Stockwell P."/>
            <person name="Gilligan J."/>
            <person name="Le Lec M.F."/>
            <person name="Gruber M.A.M."/>
            <person name="Quinn O."/>
            <person name="Lovegrove M."/>
            <person name="Duncan E.J."/>
            <person name="Remnant E.J."/>
            <person name="Van Eeckhoven J."/>
            <person name="Graham B."/>
            <person name="Knapp R.A."/>
            <person name="Langford K.W."/>
            <person name="Kronenberg Z."/>
            <person name="Press M.O."/>
            <person name="Eacker S.M."/>
            <person name="Wilson-Rankin E.E."/>
            <person name="Purcell J."/>
            <person name="Lester P.J."/>
            <person name="Dearden P.K."/>
        </authorList>
    </citation>
    <scope>NUCLEOTIDE SEQUENCE</scope>
    <source>
        <strain evidence="2">Linc-1</strain>
    </source>
</reference>
<gene>
    <name evidence="2" type="ORF">HZH68_005763</name>
</gene>
<evidence type="ECO:0000256" key="1">
    <source>
        <dbReference type="SAM" id="MobiDB-lite"/>
    </source>
</evidence>
<comment type="caution">
    <text evidence="2">The sequence shown here is derived from an EMBL/GenBank/DDBJ whole genome shotgun (WGS) entry which is preliminary data.</text>
</comment>
<dbReference type="AlphaFoldDB" id="A0A834KKD0"/>
<organism evidence="2 3">
    <name type="scientific">Vespula germanica</name>
    <name type="common">German yellow jacket</name>
    <name type="synonym">Paravespula germanica</name>
    <dbReference type="NCBI Taxonomy" id="30212"/>
    <lineage>
        <taxon>Eukaryota</taxon>
        <taxon>Metazoa</taxon>
        <taxon>Ecdysozoa</taxon>
        <taxon>Arthropoda</taxon>
        <taxon>Hexapoda</taxon>
        <taxon>Insecta</taxon>
        <taxon>Pterygota</taxon>
        <taxon>Neoptera</taxon>
        <taxon>Endopterygota</taxon>
        <taxon>Hymenoptera</taxon>
        <taxon>Apocrita</taxon>
        <taxon>Aculeata</taxon>
        <taxon>Vespoidea</taxon>
        <taxon>Vespidae</taxon>
        <taxon>Vespinae</taxon>
        <taxon>Vespula</taxon>
    </lineage>
</organism>
<dbReference type="Proteomes" id="UP000617340">
    <property type="component" value="Unassembled WGS sequence"/>
</dbReference>
<protein>
    <submittedName>
        <fullName evidence="2">Uncharacterized protein</fullName>
    </submittedName>
</protein>